<dbReference type="InterPro" id="IPR001584">
    <property type="entry name" value="Integrase_cat-core"/>
</dbReference>
<dbReference type="AlphaFoldDB" id="M7ZTK6"/>
<dbReference type="InterPro" id="IPR056924">
    <property type="entry name" value="SH3_Tf2-1"/>
</dbReference>
<evidence type="ECO:0000256" key="1">
    <source>
        <dbReference type="ARBA" id="ARBA00022723"/>
    </source>
</evidence>
<evidence type="ECO:0000313" key="5">
    <source>
        <dbReference type="EMBL" id="EMS55690.1"/>
    </source>
</evidence>
<dbReference type="SUPFAM" id="SSF57716">
    <property type="entry name" value="Glucocorticoid receptor-like (DNA-binding domain)"/>
    <property type="match status" value="4"/>
</dbReference>
<dbReference type="PANTHER" id="PTHR24206">
    <property type="entry name" value="OS06G0237300 PROTEIN"/>
    <property type="match status" value="1"/>
</dbReference>
<dbReference type="EMBL" id="KD167852">
    <property type="protein sequence ID" value="EMS55690.1"/>
    <property type="molecule type" value="Genomic_DNA"/>
</dbReference>
<dbReference type="InterPro" id="IPR012337">
    <property type="entry name" value="RNaseH-like_sf"/>
</dbReference>
<organism evidence="5">
    <name type="scientific">Triticum urartu</name>
    <name type="common">Red wild einkorn</name>
    <name type="synonym">Crithodium urartu</name>
    <dbReference type="NCBI Taxonomy" id="4572"/>
    <lineage>
        <taxon>Eukaryota</taxon>
        <taxon>Viridiplantae</taxon>
        <taxon>Streptophyta</taxon>
        <taxon>Embryophyta</taxon>
        <taxon>Tracheophyta</taxon>
        <taxon>Spermatophyta</taxon>
        <taxon>Magnoliopsida</taxon>
        <taxon>Liliopsida</taxon>
        <taxon>Poales</taxon>
        <taxon>Poaceae</taxon>
        <taxon>BOP clade</taxon>
        <taxon>Pooideae</taxon>
        <taxon>Triticodae</taxon>
        <taxon>Triticeae</taxon>
        <taxon>Triticinae</taxon>
        <taxon>Triticum</taxon>
    </lineage>
</organism>
<keyword evidence="3" id="KW-0440">LIM domain</keyword>
<evidence type="ECO:0000256" key="4">
    <source>
        <dbReference type="SAM" id="MobiDB-lite"/>
    </source>
</evidence>
<dbReference type="PROSITE" id="PS00478">
    <property type="entry name" value="LIM_DOMAIN_1"/>
    <property type="match status" value="1"/>
</dbReference>
<dbReference type="Pfam" id="PF24626">
    <property type="entry name" value="SH3_Tf2-1"/>
    <property type="match status" value="1"/>
</dbReference>
<dbReference type="Gene3D" id="2.10.110.10">
    <property type="entry name" value="Cysteine Rich Protein"/>
    <property type="match status" value="2"/>
</dbReference>
<dbReference type="eggNOG" id="KOG1700">
    <property type="taxonomic scope" value="Eukaryota"/>
</dbReference>
<dbReference type="InterPro" id="IPR001781">
    <property type="entry name" value="Znf_LIM"/>
</dbReference>
<dbReference type="OMA" id="SWAESCY"/>
<dbReference type="eggNOG" id="KOG0017">
    <property type="taxonomic scope" value="Eukaryota"/>
</dbReference>
<dbReference type="PROSITE" id="PS50994">
    <property type="entry name" value="INTEGRASE"/>
    <property type="match status" value="1"/>
</dbReference>
<dbReference type="InterPro" id="IPR036397">
    <property type="entry name" value="RNaseH_sf"/>
</dbReference>
<dbReference type="GO" id="GO:0015074">
    <property type="term" value="P:DNA integration"/>
    <property type="evidence" value="ECO:0007669"/>
    <property type="project" value="InterPro"/>
</dbReference>
<dbReference type="SMART" id="SM00132">
    <property type="entry name" value="LIM"/>
    <property type="match status" value="2"/>
</dbReference>
<dbReference type="GO" id="GO:0051015">
    <property type="term" value="F:actin filament binding"/>
    <property type="evidence" value="ECO:0007669"/>
    <property type="project" value="UniProtKB-ARBA"/>
</dbReference>
<dbReference type="SUPFAM" id="SSF53098">
    <property type="entry name" value="Ribonuclease H-like"/>
    <property type="match status" value="1"/>
</dbReference>
<dbReference type="STRING" id="4572.M7ZTK6"/>
<gene>
    <name evidence="5" type="ORF">TRIUR3_12751</name>
</gene>
<keyword evidence="2" id="KW-0862">Zinc</keyword>
<sequence>MAGVQLRLSTAFHPQTDGQSEVVNKVIAMYLRCVTGDRPRAWVDWLSWAESCYNTSYHSALHATPFEVVYGRPPPPILPVDPETARTAVAGDLIRTRDEMLAEVHQRLFQARQLAKHYYDDHHREAEFAVGDWVWLRLLHRSTQSLDPRAKRKLGPRYAGPFPILERIGKTGLTGHSFAEQILGTEARSEIILGVIFLRLEFLYKLLLHRFFVSEKLFGFKAKQGFTTKNIKMTFYGTQDKCKACDKTVHFIDLLTADGIPYHKYCFKCSHCKGTLSMCSYSSMDGVLFCKTHFEQLFKETGSFKKNFPTCAKANNEQSKVPNKYGSVFCGTQDKCAACKKTVYPLEKMTLEGEPYHKTCFKCAHGGCILTTASCASLNGILYCQNHFWQLFKETGSYSNLLKPASAKNADEPEAAKEEEQAPAAAEDAERA</sequence>
<dbReference type="FunFam" id="2.10.110.10:FF:000002">
    <property type="entry name" value="LIM domain and actin-binding 1"/>
    <property type="match status" value="2"/>
</dbReference>
<accession>M7ZTK6</accession>
<dbReference type="GO" id="GO:0003676">
    <property type="term" value="F:nucleic acid binding"/>
    <property type="evidence" value="ECO:0007669"/>
    <property type="project" value="InterPro"/>
</dbReference>
<dbReference type="Gene3D" id="3.30.420.10">
    <property type="entry name" value="Ribonuclease H-like superfamily/Ribonuclease H"/>
    <property type="match status" value="1"/>
</dbReference>
<reference evidence="5" key="1">
    <citation type="journal article" date="2013" name="Nature">
        <title>Draft genome of the wheat A-genome progenitor Triticum urartu.</title>
        <authorList>
            <person name="Ling H.Q."/>
            <person name="Zhao S."/>
            <person name="Liu D."/>
            <person name="Wang J."/>
            <person name="Sun H."/>
            <person name="Zhang C."/>
            <person name="Fan H."/>
            <person name="Li D."/>
            <person name="Dong L."/>
            <person name="Tao Y."/>
            <person name="Gao C."/>
            <person name="Wu H."/>
            <person name="Li Y."/>
            <person name="Cui Y."/>
            <person name="Guo X."/>
            <person name="Zheng S."/>
            <person name="Wang B."/>
            <person name="Yu K."/>
            <person name="Liang Q."/>
            <person name="Yang W."/>
            <person name="Lou X."/>
            <person name="Chen J."/>
            <person name="Feng M."/>
            <person name="Jian J."/>
            <person name="Zhang X."/>
            <person name="Luo G."/>
            <person name="Jiang Y."/>
            <person name="Liu J."/>
            <person name="Wang Z."/>
            <person name="Sha Y."/>
            <person name="Zhang B."/>
            <person name="Wu H."/>
            <person name="Tang D."/>
            <person name="Shen Q."/>
            <person name="Xue P."/>
            <person name="Zou S."/>
            <person name="Wang X."/>
            <person name="Liu X."/>
            <person name="Wang F."/>
            <person name="Yang Y."/>
            <person name="An X."/>
            <person name="Dong Z."/>
            <person name="Zhang K."/>
            <person name="Zhang X."/>
            <person name="Luo M.C."/>
            <person name="Dvorak J."/>
            <person name="Tong Y."/>
            <person name="Wang J."/>
            <person name="Yang H."/>
            <person name="Li Z."/>
            <person name="Wang D."/>
            <person name="Zhang A."/>
            <person name="Wang J."/>
        </authorList>
    </citation>
    <scope>NUCLEOTIDE SEQUENCE</scope>
</reference>
<dbReference type="GO" id="GO:0046872">
    <property type="term" value="F:metal ion binding"/>
    <property type="evidence" value="ECO:0007669"/>
    <property type="project" value="UniProtKB-KW"/>
</dbReference>
<dbReference type="CDD" id="cd09440">
    <property type="entry name" value="LIM1_SF3"/>
    <property type="match status" value="1"/>
</dbReference>
<dbReference type="Pfam" id="PF00412">
    <property type="entry name" value="LIM"/>
    <property type="match status" value="2"/>
</dbReference>
<protein>
    <submittedName>
        <fullName evidence="5">Pollen-specific protein SF3</fullName>
    </submittedName>
</protein>
<evidence type="ECO:0000256" key="3">
    <source>
        <dbReference type="ARBA" id="ARBA00023038"/>
    </source>
</evidence>
<proteinExistence type="predicted"/>
<dbReference type="GO" id="GO:0051017">
    <property type="term" value="P:actin filament bundle assembly"/>
    <property type="evidence" value="ECO:0007669"/>
    <property type="project" value="UniProtKB-ARBA"/>
</dbReference>
<evidence type="ECO:0000256" key="2">
    <source>
        <dbReference type="ARBA" id="ARBA00022833"/>
    </source>
</evidence>
<feature type="compositionally biased region" description="Basic and acidic residues" evidence="4">
    <location>
        <begin position="409"/>
        <end position="420"/>
    </location>
</feature>
<name>M7ZTK6_TRIUA</name>
<dbReference type="PROSITE" id="PS50023">
    <property type="entry name" value="LIM_DOMAIN_2"/>
    <property type="match status" value="2"/>
</dbReference>
<feature type="region of interest" description="Disordered" evidence="4">
    <location>
        <begin position="404"/>
        <end position="432"/>
    </location>
</feature>
<keyword evidence="1" id="KW-0479">Metal-binding</keyword>